<comment type="caution">
    <text evidence="3">The sequence shown here is derived from an EMBL/GenBank/DDBJ whole genome shotgun (WGS) entry which is preliminary data.</text>
</comment>
<protein>
    <submittedName>
        <fullName evidence="3">Uncharacterized protein</fullName>
    </submittedName>
</protein>
<accession>A0AAW0UJT3</accession>
<feature type="chain" id="PRO_5043508573" evidence="2">
    <location>
        <begin position="35"/>
        <end position="246"/>
    </location>
</feature>
<reference evidence="3 4" key="1">
    <citation type="submission" date="2023-03" db="EMBL/GenBank/DDBJ databases">
        <title>High-quality genome of Scylla paramamosain provides insights in environmental adaptation.</title>
        <authorList>
            <person name="Zhang L."/>
        </authorList>
    </citation>
    <scope>NUCLEOTIDE SEQUENCE [LARGE SCALE GENOMIC DNA]</scope>
    <source>
        <strain evidence="3">LZ_2023a</strain>
        <tissue evidence="3">Muscle</tissue>
    </source>
</reference>
<feature type="region of interest" description="Disordered" evidence="1">
    <location>
        <begin position="196"/>
        <end position="246"/>
    </location>
</feature>
<keyword evidence="4" id="KW-1185">Reference proteome</keyword>
<name>A0AAW0UJT3_SCYPA</name>
<evidence type="ECO:0000313" key="4">
    <source>
        <dbReference type="Proteomes" id="UP001487740"/>
    </source>
</evidence>
<proteinExistence type="predicted"/>
<feature type="compositionally biased region" description="Basic and acidic residues" evidence="1">
    <location>
        <begin position="205"/>
        <end position="219"/>
    </location>
</feature>
<feature type="compositionally biased region" description="Basic and acidic residues" evidence="1">
    <location>
        <begin position="229"/>
        <end position="239"/>
    </location>
</feature>
<dbReference type="AlphaFoldDB" id="A0AAW0UJT3"/>
<dbReference type="EMBL" id="JARAKH010000010">
    <property type="protein sequence ID" value="KAK8400111.1"/>
    <property type="molecule type" value="Genomic_DNA"/>
</dbReference>
<feature type="signal peptide" evidence="2">
    <location>
        <begin position="1"/>
        <end position="34"/>
    </location>
</feature>
<dbReference type="Proteomes" id="UP001487740">
    <property type="component" value="Unassembled WGS sequence"/>
</dbReference>
<evidence type="ECO:0000256" key="2">
    <source>
        <dbReference type="SAM" id="SignalP"/>
    </source>
</evidence>
<organism evidence="3 4">
    <name type="scientific">Scylla paramamosain</name>
    <name type="common">Mud crab</name>
    <dbReference type="NCBI Taxonomy" id="85552"/>
    <lineage>
        <taxon>Eukaryota</taxon>
        <taxon>Metazoa</taxon>
        <taxon>Ecdysozoa</taxon>
        <taxon>Arthropoda</taxon>
        <taxon>Crustacea</taxon>
        <taxon>Multicrustacea</taxon>
        <taxon>Malacostraca</taxon>
        <taxon>Eumalacostraca</taxon>
        <taxon>Eucarida</taxon>
        <taxon>Decapoda</taxon>
        <taxon>Pleocyemata</taxon>
        <taxon>Brachyura</taxon>
        <taxon>Eubrachyura</taxon>
        <taxon>Portunoidea</taxon>
        <taxon>Portunidae</taxon>
        <taxon>Portuninae</taxon>
        <taxon>Scylla</taxon>
    </lineage>
</organism>
<gene>
    <name evidence="3" type="ORF">O3P69_003067</name>
</gene>
<evidence type="ECO:0000256" key="1">
    <source>
        <dbReference type="SAM" id="MobiDB-lite"/>
    </source>
</evidence>
<keyword evidence="2" id="KW-0732">Signal</keyword>
<evidence type="ECO:0000313" key="3">
    <source>
        <dbReference type="EMBL" id="KAK8400111.1"/>
    </source>
</evidence>
<sequence length="246" mass="26467">MLPGARTLRRDEFPIALVMLWLRAGLISVLIAEAEDHVSLCHKHPTPNLSSLVLPSEALLSPSPHPSSPGPPDERFIVEVIDGTIWGSGGLSRSLLSPAPPRPVVVRPAPPSDARSFAFLIASAGSLWPGEKVPPDCPADLKEAVGKRRGAGRVSGPPITTRLTLFPYPSLPSSLSWVFFCVGSRAVARRWVGAPTTAVPTSGEPRLRRARQGEEDAPSRHTRPTHKPRVADHTTETQEIRATPSL</sequence>